<name>A0A8S1F6K2_9PELO</name>
<gene>
    <name evidence="1" type="ORF">CBOVIS_LOCUS9937</name>
</gene>
<dbReference type="EMBL" id="CADEPM010000006">
    <property type="protein sequence ID" value="CAB3408115.1"/>
    <property type="molecule type" value="Genomic_DNA"/>
</dbReference>
<accession>A0A8S1F6K2</accession>
<reference evidence="1 2" key="1">
    <citation type="submission" date="2020-04" db="EMBL/GenBank/DDBJ databases">
        <authorList>
            <person name="Laetsch R D."/>
            <person name="Stevens L."/>
            <person name="Kumar S."/>
            <person name="Blaxter L. M."/>
        </authorList>
    </citation>
    <scope>NUCLEOTIDE SEQUENCE [LARGE SCALE GENOMIC DNA]</scope>
</reference>
<dbReference type="Proteomes" id="UP000494206">
    <property type="component" value="Unassembled WGS sequence"/>
</dbReference>
<protein>
    <submittedName>
        <fullName evidence="1">Uncharacterized protein</fullName>
    </submittedName>
</protein>
<sequence>MPKLYDKIDVNTEIGGFVYGPELFNDTNSALSLGCSGVFGSFDRENDVPFDIRDEPDTYRPDNNDITNAYRKDVNENGYLKFMKHVGNVSPTRERSSYWAYMVEKRDIHKRSSLDGPSAKKPRH</sequence>
<dbReference type="AlphaFoldDB" id="A0A8S1F6K2"/>
<comment type="caution">
    <text evidence="1">The sequence shown here is derived from an EMBL/GenBank/DDBJ whole genome shotgun (WGS) entry which is preliminary data.</text>
</comment>
<evidence type="ECO:0000313" key="1">
    <source>
        <dbReference type="EMBL" id="CAB3408115.1"/>
    </source>
</evidence>
<proteinExistence type="predicted"/>
<organism evidence="1 2">
    <name type="scientific">Caenorhabditis bovis</name>
    <dbReference type="NCBI Taxonomy" id="2654633"/>
    <lineage>
        <taxon>Eukaryota</taxon>
        <taxon>Metazoa</taxon>
        <taxon>Ecdysozoa</taxon>
        <taxon>Nematoda</taxon>
        <taxon>Chromadorea</taxon>
        <taxon>Rhabditida</taxon>
        <taxon>Rhabditina</taxon>
        <taxon>Rhabditomorpha</taxon>
        <taxon>Rhabditoidea</taxon>
        <taxon>Rhabditidae</taxon>
        <taxon>Peloderinae</taxon>
        <taxon>Caenorhabditis</taxon>
    </lineage>
</organism>
<evidence type="ECO:0000313" key="2">
    <source>
        <dbReference type="Proteomes" id="UP000494206"/>
    </source>
</evidence>
<keyword evidence="2" id="KW-1185">Reference proteome</keyword>